<gene>
    <name evidence="2" type="ORF">EHS24_007423</name>
</gene>
<protein>
    <recommendedName>
        <fullName evidence="1">SnoaL-like domain-containing protein</fullName>
    </recommendedName>
</protein>
<sequence length="201" mass="21819">MTATIAATVLPTGSPAKAEPLGAAVTPLDPIDLLYTHFDALDLDKALPMLDEQAVLIFGNNPPARGHDAIRAALEGFWTVIRSMQHETVNRYERGEDTVVLEALVHYTTKAGNAFSFPAVTIVERAVRTGLVTALRIYIDLGPMLASIEEPVLKFLHYAYGGDDVDEDGTLLETIDERPNEEYTAAPVGDASTRAMIVRDP</sequence>
<keyword evidence="3" id="KW-1185">Reference proteome</keyword>
<comment type="caution">
    <text evidence="2">The sequence shown here is derived from an EMBL/GenBank/DDBJ whole genome shotgun (WGS) entry which is preliminary data.</text>
</comment>
<evidence type="ECO:0000313" key="3">
    <source>
        <dbReference type="Proteomes" id="UP000279236"/>
    </source>
</evidence>
<dbReference type="Pfam" id="PF12680">
    <property type="entry name" value="SnoaL_2"/>
    <property type="match status" value="1"/>
</dbReference>
<dbReference type="GeneID" id="39591966"/>
<evidence type="ECO:0000313" key="2">
    <source>
        <dbReference type="EMBL" id="RSH82451.1"/>
    </source>
</evidence>
<feature type="domain" description="SnoaL-like" evidence="1">
    <location>
        <begin position="34"/>
        <end position="132"/>
    </location>
</feature>
<dbReference type="Proteomes" id="UP000279236">
    <property type="component" value="Unassembled WGS sequence"/>
</dbReference>
<proteinExistence type="predicted"/>
<name>A0A427XUN6_9TREE</name>
<dbReference type="EMBL" id="RSCE01000005">
    <property type="protein sequence ID" value="RSH82451.1"/>
    <property type="molecule type" value="Genomic_DNA"/>
</dbReference>
<organism evidence="2 3">
    <name type="scientific">Apiotrichum porosum</name>
    <dbReference type="NCBI Taxonomy" id="105984"/>
    <lineage>
        <taxon>Eukaryota</taxon>
        <taxon>Fungi</taxon>
        <taxon>Dikarya</taxon>
        <taxon>Basidiomycota</taxon>
        <taxon>Agaricomycotina</taxon>
        <taxon>Tremellomycetes</taxon>
        <taxon>Trichosporonales</taxon>
        <taxon>Trichosporonaceae</taxon>
        <taxon>Apiotrichum</taxon>
    </lineage>
</organism>
<dbReference type="InterPro" id="IPR037401">
    <property type="entry name" value="SnoaL-like"/>
</dbReference>
<reference evidence="2 3" key="1">
    <citation type="submission" date="2018-11" db="EMBL/GenBank/DDBJ databases">
        <title>Genome sequence of Apiotrichum porosum DSM 27194.</title>
        <authorList>
            <person name="Aliyu H."/>
            <person name="Gorte O."/>
            <person name="Ochsenreither K."/>
        </authorList>
    </citation>
    <scope>NUCLEOTIDE SEQUENCE [LARGE SCALE GENOMIC DNA]</scope>
    <source>
        <strain evidence="2 3">DSM 27194</strain>
    </source>
</reference>
<evidence type="ECO:0000259" key="1">
    <source>
        <dbReference type="Pfam" id="PF12680"/>
    </source>
</evidence>
<dbReference type="InterPro" id="IPR032710">
    <property type="entry name" value="NTF2-like_dom_sf"/>
</dbReference>
<accession>A0A427XUN6</accession>
<dbReference type="Gene3D" id="3.10.450.50">
    <property type="match status" value="1"/>
</dbReference>
<dbReference type="AlphaFoldDB" id="A0A427XUN6"/>
<dbReference type="SUPFAM" id="SSF54427">
    <property type="entry name" value="NTF2-like"/>
    <property type="match status" value="1"/>
</dbReference>
<dbReference type="RefSeq" id="XP_028476683.1">
    <property type="nucleotide sequence ID" value="XM_028622790.1"/>
</dbReference>